<sequence length="121" mass="14509">MFYDLVQGGEKMEDNVEKVIQNIIHIDRSAEELRRKVDEDVGRKKAEFNRKIELMKKEIVDKKINELQDIKDREMKNIQNEEMKIIGMYNSKADGIEGKYSLIKQEFLKEVYCDIFFEKDR</sequence>
<evidence type="ECO:0000313" key="1">
    <source>
        <dbReference type="EMBL" id="SHE60855.1"/>
    </source>
</evidence>
<gene>
    <name evidence="1" type="ORF">SAMN02746091_00750</name>
</gene>
<dbReference type="Proteomes" id="UP000184423">
    <property type="component" value="Unassembled WGS sequence"/>
</dbReference>
<organism evidence="1 2">
    <name type="scientific">Caloramator proteoclasticus DSM 10124</name>
    <dbReference type="NCBI Taxonomy" id="1121262"/>
    <lineage>
        <taxon>Bacteria</taxon>
        <taxon>Bacillati</taxon>
        <taxon>Bacillota</taxon>
        <taxon>Clostridia</taxon>
        <taxon>Eubacteriales</taxon>
        <taxon>Clostridiaceae</taxon>
        <taxon>Caloramator</taxon>
    </lineage>
</organism>
<dbReference type="AlphaFoldDB" id="A0A1M4UVY8"/>
<protein>
    <submittedName>
        <fullName evidence="1">Uncharacterized protein</fullName>
    </submittedName>
</protein>
<evidence type="ECO:0000313" key="2">
    <source>
        <dbReference type="Proteomes" id="UP000184423"/>
    </source>
</evidence>
<proteinExistence type="predicted"/>
<dbReference type="EMBL" id="FQVG01000009">
    <property type="protein sequence ID" value="SHE60855.1"/>
    <property type="molecule type" value="Genomic_DNA"/>
</dbReference>
<reference evidence="2" key="1">
    <citation type="submission" date="2016-11" db="EMBL/GenBank/DDBJ databases">
        <authorList>
            <person name="Varghese N."/>
            <person name="Submissions S."/>
        </authorList>
    </citation>
    <scope>NUCLEOTIDE SEQUENCE [LARGE SCALE GENOMIC DNA]</scope>
    <source>
        <strain evidence="2">DSM 10124</strain>
    </source>
</reference>
<name>A0A1M4UVY8_9CLOT</name>
<keyword evidence="2" id="KW-1185">Reference proteome</keyword>
<accession>A0A1M4UVY8</accession>